<reference evidence="3" key="1">
    <citation type="journal article" date="2019" name="Int. J. Syst. Evol. Microbiol.">
        <title>The Global Catalogue of Microorganisms (GCM) 10K type strain sequencing project: providing services to taxonomists for standard genome sequencing and annotation.</title>
        <authorList>
            <consortium name="The Broad Institute Genomics Platform"/>
            <consortium name="The Broad Institute Genome Sequencing Center for Infectious Disease"/>
            <person name="Wu L."/>
            <person name="Ma J."/>
        </authorList>
    </citation>
    <scope>NUCLEOTIDE SEQUENCE [LARGE SCALE GENOMIC DNA]</scope>
    <source>
        <strain evidence="3">CGMCC 4.7204</strain>
    </source>
</reference>
<feature type="signal peptide" evidence="1">
    <location>
        <begin position="1"/>
        <end position="26"/>
    </location>
</feature>
<name>A0ABV8L2V7_9NOCA</name>
<dbReference type="EMBL" id="JBHSBA010000003">
    <property type="protein sequence ID" value="MFC4124836.1"/>
    <property type="molecule type" value="Genomic_DNA"/>
</dbReference>
<evidence type="ECO:0000313" key="3">
    <source>
        <dbReference type="Proteomes" id="UP001595767"/>
    </source>
</evidence>
<accession>A0ABV8L2V7</accession>
<gene>
    <name evidence="2" type="ORF">ACFOW8_07855</name>
</gene>
<evidence type="ECO:0000313" key="2">
    <source>
        <dbReference type="EMBL" id="MFC4124836.1"/>
    </source>
</evidence>
<evidence type="ECO:0000256" key="1">
    <source>
        <dbReference type="SAM" id="SignalP"/>
    </source>
</evidence>
<sequence>MNIATTTLAAAALALTTAALAPVAAAGPMAPHETTYHGPAGFQMTLGHTDESYRQVPALNAMPTNRQFGVFDLDPERVAARICAATGGALTEQIWARHLPNVTYRPPCS</sequence>
<protein>
    <recommendedName>
        <fullName evidence="4">Secreted protein</fullName>
    </recommendedName>
</protein>
<organism evidence="2 3">
    <name type="scientific">Nocardia rhizosphaerae</name>
    <dbReference type="NCBI Taxonomy" id="1691571"/>
    <lineage>
        <taxon>Bacteria</taxon>
        <taxon>Bacillati</taxon>
        <taxon>Actinomycetota</taxon>
        <taxon>Actinomycetes</taxon>
        <taxon>Mycobacteriales</taxon>
        <taxon>Nocardiaceae</taxon>
        <taxon>Nocardia</taxon>
    </lineage>
</organism>
<evidence type="ECO:0008006" key="4">
    <source>
        <dbReference type="Google" id="ProtNLM"/>
    </source>
</evidence>
<keyword evidence="3" id="KW-1185">Reference proteome</keyword>
<comment type="caution">
    <text evidence="2">The sequence shown here is derived from an EMBL/GenBank/DDBJ whole genome shotgun (WGS) entry which is preliminary data.</text>
</comment>
<proteinExistence type="predicted"/>
<feature type="chain" id="PRO_5045062295" description="Secreted protein" evidence="1">
    <location>
        <begin position="27"/>
        <end position="109"/>
    </location>
</feature>
<dbReference type="Proteomes" id="UP001595767">
    <property type="component" value="Unassembled WGS sequence"/>
</dbReference>
<dbReference type="RefSeq" id="WP_378547580.1">
    <property type="nucleotide sequence ID" value="NZ_JBHSBA010000003.1"/>
</dbReference>
<keyword evidence="1" id="KW-0732">Signal</keyword>